<dbReference type="RefSeq" id="WP_008733784.1">
    <property type="nucleotide sequence ID" value="NZ_AKFT01000214.1"/>
</dbReference>
<dbReference type="AlphaFoldDB" id="J0MXM1"/>
<protein>
    <recommendedName>
        <fullName evidence="6">Peptidyl-prolyl cis-trans isomerase</fullName>
        <ecNumber evidence="6">5.2.1.8</ecNumber>
    </recommendedName>
</protein>
<evidence type="ECO:0000313" key="8">
    <source>
        <dbReference type="EMBL" id="EJF36822.1"/>
    </source>
</evidence>
<dbReference type="PROSITE" id="PS50059">
    <property type="entry name" value="FKBP_PPIASE"/>
    <property type="match status" value="1"/>
</dbReference>
<feature type="domain" description="PPIase FKBP-type" evidence="7">
    <location>
        <begin position="70"/>
        <end position="155"/>
    </location>
</feature>
<sequence length="296" mass="30417">MRRTSLALTSLILAVALVVLVGCSGKSEILPKVSGDAGTEPTLTWSGKEAPADLTVKTLEEGQGKEVSADDLVAVSYAGWKWNSDKTFDSSYARGVPVLFSLSGVIEGWSQGLPGHKVGDRLEMAIPAAQAYGDTPAKDKPSGPLVFIIEIKYAGTFEELTAGTADAVPEGDQTAADRGVSVTGALGAEPSVEIGPDAAEPTETEVIVLARGAGEPITEDSMLLANTTFASWDGSASGSSWGQQPRIIPMFSAPNLAGLVGVPVGSRVMVLAPAGTDQKGQSVPPSAHVMDIDAAL</sequence>
<dbReference type="Proteomes" id="UP000002941">
    <property type="component" value="Unassembled WGS sequence"/>
</dbReference>
<dbReference type="EC" id="5.2.1.8" evidence="6"/>
<evidence type="ECO:0000256" key="4">
    <source>
        <dbReference type="ARBA" id="ARBA00023235"/>
    </source>
</evidence>
<name>J0MXM1_9ACTO</name>
<keyword evidence="4 5" id="KW-0413">Isomerase</keyword>
<dbReference type="PATRIC" id="fig|1125718.3.peg.2736"/>
<evidence type="ECO:0000313" key="9">
    <source>
        <dbReference type="Proteomes" id="UP000002941"/>
    </source>
</evidence>
<dbReference type="eggNOG" id="COG0545">
    <property type="taxonomic scope" value="Bacteria"/>
</dbReference>
<dbReference type="PANTHER" id="PTHR43811:SF19">
    <property type="entry name" value="39 KDA FK506-BINDING NUCLEAR PROTEIN"/>
    <property type="match status" value="1"/>
</dbReference>
<reference evidence="8 9" key="1">
    <citation type="submission" date="2012-05" db="EMBL/GenBank/DDBJ databases">
        <authorList>
            <person name="Harkins D.M."/>
            <person name="Madupu R."/>
            <person name="Durkin A.S."/>
            <person name="Torralba M."/>
            <person name="Methe B."/>
            <person name="Sutton G.G."/>
            <person name="Nelson K.E."/>
        </authorList>
    </citation>
    <scope>NUCLEOTIDE SEQUENCE [LARGE SCALE GENOMIC DNA]</scope>
    <source>
        <strain evidence="8 9">F0489</strain>
    </source>
</reference>
<dbReference type="Gene3D" id="3.10.50.40">
    <property type="match status" value="1"/>
</dbReference>
<evidence type="ECO:0000256" key="5">
    <source>
        <dbReference type="PROSITE-ProRule" id="PRU00277"/>
    </source>
</evidence>
<dbReference type="InterPro" id="IPR001179">
    <property type="entry name" value="PPIase_FKBP_dom"/>
</dbReference>
<dbReference type="GO" id="GO:0003755">
    <property type="term" value="F:peptidyl-prolyl cis-trans isomerase activity"/>
    <property type="evidence" value="ECO:0007669"/>
    <property type="project" value="UniProtKB-UniRule"/>
</dbReference>
<evidence type="ECO:0000256" key="3">
    <source>
        <dbReference type="ARBA" id="ARBA00023110"/>
    </source>
</evidence>
<dbReference type="EMBL" id="AKFT01000214">
    <property type="protein sequence ID" value="EJF36822.1"/>
    <property type="molecule type" value="Genomic_DNA"/>
</dbReference>
<keyword evidence="3 5" id="KW-0697">Rotamase</keyword>
<dbReference type="OrthoDB" id="25996at2"/>
<comment type="caution">
    <text evidence="8">The sequence shown here is derived from an EMBL/GenBank/DDBJ whole genome shotgun (WGS) entry which is preliminary data.</text>
</comment>
<dbReference type="SUPFAM" id="SSF54534">
    <property type="entry name" value="FKBP-like"/>
    <property type="match status" value="1"/>
</dbReference>
<accession>J0MXM1</accession>
<evidence type="ECO:0000256" key="1">
    <source>
        <dbReference type="ARBA" id="ARBA00000971"/>
    </source>
</evidence>
<dbReference type="InterPro" id="IPR046357">
    <property type="entry name" value="PPIase_dom_sf"/>
</dbReference>
<dbReference type="PROSITE" id="PS51257">
    <property type="entry name" value="PROKAR_LIPOPROTEIN"/>
    <property type="match status" value="1"/>
</dbReference>
<dbReference type="PANTHER" id="PTHR43811">
    <property type="entry name" value="FKBP-TYPE PEPTIDYL-PROLYL CIS-TRANS ISOMERASE FKPA"/>
    <property type="match status" value="1"/>
</dbReference>
<proteinExistence type="inferred from homology"/>
<comment type="catalytic activity">
    <reaction evidence="1 5 6">
        <text>[protein]-peptidylproline (omega=180) = [protein]-peptidylproline (omega=0)</text>
        <dbReference type="Rhea" id="RHEA:16237"/>
        <dbReference type="Rhea" id="RHEA-COMP:10747"/>
        <dbReference type="Rhea" id="RHEA-COMP:10748"/>
        <dbReference type="ChEBI" id="CHEBI:83833"/>
        <dbReference type="ChEBI" id="CHEBI:83834"/>
        <dbReference type="EC" id="5.2.1.8"/>
    </reaction>
</comment>
<comment type="similarity">
    <text evidence="2 6">Belongs to the FKBP-type PPIase family.</text>
</comment>
<evidence type="ECO:0000256" key="2">
    <source>
        <dbReference type="ARBA" id="ARBA00006577"/>
    </source>
</evidence>
<dbReference type="Pfam" id="PF00254">
    <property type="entry name" value="FKBP_C"/>
    <property type="match status" value="1"/>
</dbReference>
<keyword evidence="9" id="KW-1185">Reference proteome</keyword>
<gene>
    <name evidence="8" type="ORF">HMPREF1318_0379</name>
</gene>
<evidence type="ECO:0000256" key="6">
    <source>
        <dbReference type="RuleBase" id="RU003915"/>
    </source>
</evidence>
<evidence type="ECO:0000259" key="7">
    <source>
        <dbReference type="PROSITE" id="PS50059"/>
    </source>
</evidence>
<organism evidence="8 9">
    <name type="scientific">Actinomyces massiliensis F0489</name>
    <dbReference type="NCBI Taxonomy" id="1125718"/>
    <lineage>
        <taxon>Bacteria</taxon>
        <taxon>Bacillati</taxon>
        <taxon>Actinomycetota</taxon>
        <taxon>Actinomycetes</taxon>
        <taxon>Actinomycetales</taxon>
        <taxon>Actinomycetaceae</taxon>
        <taxon>Actinomyces</taxon>
    </lineage>
</organism>